<comment type="subunit">
    <text evidence="2">DNA polymerase III contains a core (composed of alpha, epsilon and theta chains) that associates with a tau subunit. This core dimerizes to form the POLIII' complex. PolIII' associates with the gamma complex (composed of gamma, delta, delta', psi and chi chains) and with the beta chain to form the complete DNA polymerase III complex.</text>
</comment>
<dbReference type="EMBL" id="CP047897">
    <property type="protein sequence ID" value="QHL88520.1"/>
    <property type="molecule type" value="Genomic_DNA"/>
</dbReference>
<comment type="function">
    <text evidence="1">DNA polymerase III is a complex, multichain enzyme responsible for most of the replicative synthesis in bacteria. The epsilon subunit contain the editing function and is a proofreading 3'-5' exonuclease.</text>
</comment>
<dbReference type="FunFam" id="3.30.420.10:FF:000045">
    <property type="entry name" value="3'-5' exonuclease DinG"/>
    <property type="match status" value="1"/>
</dbReference>
<evidence type="ECO:0000313" key="5">
    <source>
        <dbReference type="Proteomes" id="UP000464214"/>
    </source>
</evidence>
<evidence type="ECO:0000256" key="1">
    <source>
        <dbReference type="ARBA" id="ARBA00025483"/>
    </source>
</evidence>
<keyword evidence="5" id="KW-1185">Reference proteome</keyword>
<evidence type="ECO:0000313" key="4">
    <source>
        <dbReference type="EMBL" id="QHL88520.1"/>
    </source>
</evidence>
<dbReference type="GO" id="GO:0003676">
    <property type="term" value="F:nucleic acid binding"/>
    <property type="evidence" value="ECO:0007669"/>
    <property type="project" value="InterPro"/>
</dbReference>
<name>A0A6P1P2A3_9BACT</name>
<accession>A0A6P1P2A3</accession>
<dbReference type="SMART" id="SM00479">
    <property type="entry name" value="EXOIII"/>
    <property type="match status" value="1"/>
</dbReference>
<dbReference type="PANTHER" id="PTHR30231:SF41">
    <property type="entry name" value="DNA POLYMERASE III SUBUNIT EPSILON"/>
    <property type="match status" value="1"/>
</dbReference>
<dbReference type="PANTHER" id="PTHR30231">
    <property type="entry name" value="DNA POLYMERASE III SUBUNIT EPSILON"/>
    <property type="match status" value="1"/>
</dbReference>
<organism evidence="4 5">
    <name type="scientific">Nibribacter ruber</name>
    <dbReference type="NCBI Taxonomy" id="2698458"/>
    <lineage>
        <taxon>Bacteria</taxon>
        <taxon>Pseudomonadati</taxon>
        <taxon>Bacteroidota</taxon>
        <taxon>Cytophagia</taxon>
        <taxon>Cytophagales</taxon>
        <taxon>Hymenobacteraceae</taxon>
        <taxon>Nibribacter</taxon>
    </lineage>
</organism>
<evidence type="ECO:0000256" key="2">
    <source>
        <dbReference type="ARBA" id="ARBA00026073"/>
    </source>
</evidence>
<dbReference type="Pfam" id="PF00929">
    <property type="entry name" value="RNase_T"/>
    <property type="match status" value="1"/>
</dbReference>
<dbReference type="SUPFAM" id="SSF53098">
    <property type="entry name" value="Ribonuclease H-like"/>
    <property type="match status" value="1"/>
</dbReference>
<dbReference type="GO" id="GO:0005829">
    <property type="term" value="C:cytosol"/>
    <property type="evidence" value="ECO:0007669"/>
    <property type="project" value="TreeGrafter"/>
</dbReference>
<keyword evidence="4" id="KW-0378">Hydrolase</keyword>
<keyword evidence="4" id="KW-0540">Nuclease</keyword>
<reference evidence="4 5" key="1">
    <citation type="submission" date="2020-01" db="EMBL/GenBank/DDBJ databases">
        <authorList>
            <person name="Kim M."/>
        </authorList>
    </citation>
    <scope>NUCLEOTIDE SEQUENCE [LARGE SCALE GENOMIC DNA]</scope>
    <source>
        <strain evidence="4 5">BT10</strain>
    </source>
</reference>
<dbReference type="CDD" id="cd06127">
    <property type="entry name" value="DEDDh"/>
    <property type="match status" value="1"/>
</dbReference>
<proteinExistence type="predicted"/>
<dbReference type="AlphaFoldDB" id="A0A6P1P2A3"/>
<dbReference type="InterPro" id="IPR012337">
    <property type="entry name" value="RNaseH-like_sf"/>
</dbReference>
<protein>
    <submittedName>
        <fullName evidence="4">3'-5' exonuclease</fullName>
    </submittedName>
</protein>
<dbReference type="GO" id="GO:0008408">
    <property type="term" value="F:3'-5' exonuclease activity"/>
    <property type="evidence" value="ECO:0007669"/>
    <property type="project" value="TreeGrafter"/>
</dbReference>
<dbReference type="GO" id="GO:0045004">
    <property type="term" value="P:DNA replication proofreading"/>
    <property type="evidence" value="ECO:0007669"/>
    <property type="project" value="TreeGrafter"/>
</dbReference>
<dbReference type="Gene3D" id="3.30.420.10">
    <property type="entry name" value="Ribonuclease H-like superfamily/Ribonuclease H"/>
    <property type="match status" value="1"/>
</dbReference>
<dbReference type="KEGG" id="nib:GU926_14190"/>
<feature type="domain" description="Exonuclease" evidence="3">
    <location>
        <begin position="18"/>
        <end position="182"/>
    </location>
</feature>
<dbReference type="InterPro" id="IPR013520">
    <property type="entry name" value="Ribonucl_H"/>
</dbReference>
<dbReference type="Proteomes" id="UP000464214">
    <property type="component" value="Chromosome"/>
</dbReference>
<dbReference type="RefSeq" id="WP_160693017.1">
    <property type="nucleotide sequence ID" value="NZ_CP047897.1"/>
</dbReference>
<gene>
    <name evidence="4" type="ORF">GU926_14190</name>
</gene>
<sequence length="222" mass="24810">MSNDFLPLFPNITPVLENVTVLDFETTGLSAGKGRVIEIAALRGANGKVVSQFQTMVRVEAPLPRKITEITGIRDEDLVHGMAEQAAFAILREFIGNSVVVAHNASYDLSFLYAAYRRYKMPAIQHPFLDTLSVCRMRRPSPRSLADMCRVYNVPLPRWHRALPDTTATWHLLHRLHEEASVDPLLNKIVINPKYGSARWLPPLAELVPGPSFSKSDPKDVG</sequence>
<evidence type="ECO:0000259" key="3">
    <source>
        <dbReference type="SMART" id="SM00479"/>
    </source>
</evidence>
<dbReference type="InterPro" id="IPR036397">
    <property type="entry name" value="RNaseH_sf"/>
</dbReference>
<keyword evidence="4" id="KW-0269">Exonuclease</keyword>